<accession>S2DJ97</accession>
<keyword evidence="3" id="KW-1185">Reference proteome</keyword>
<dbReference type="RefSeq" id="WP_009033131.1">
    <property type="nucleotide sequence ID" value="NZ_ALWO02000052.1"/>
</dbReference>
<name>S2DJ97_INDAL</name>
<proteinExistence type="predicted"/>
<dbReference type="InterPro" id="IPR036378">
    <property type="entry name" value="FAS1_dom_sf"/>
</dbReference>
<gene>
    <name evidence="2" type="ORF">A33Q_4119</name>
</gene>
<reference evidence="2 3" key="1">
    <citation type="journal article" date="2013" name="Genome Announc.">
        <title>Draft Genome Sequence of Indibacter alkaliphilus Strain LW1T, Isolated from Lonar Lake, a Haloalkaline Lake in the Buldana District of Maharashtra, India.</title>
        <authorList>
            <person name="Singh A."/>
            <person name="Kumar Jangir P."/>
            <person name="Sharma R."/>
            <person name="Singh A."/>
            <person name="Kumar Pinnaka A."/>
            <person name="Shivaji S."/>
        </authorList>
    </citation>
    <scope>NUCLEOTIDE SEQUENCE [LARGE SCALE GENOMIC DNA]</scope>
    <source>
        <strain evidence="3">CCUG 57479 / KCTC 22604 / LW1</strain>
    </source>
</reference>
<dbReference type="PROSITE" id="PS50213">
    <property type="entry name" value="FAS1"/>
    <property type="match status" value="3"/>
</dbReference>
<evidence type="ECO:0000313" key="2">
    <source>
        <dbReference type="EMBL" id="EOZ92026.1"/>
    </source>
</evidence>
<dbReference type="STRING" id="1189612.A33Q_4119"/>
<organism evidence="2 3">
    <name type="scientific">Indibacter alkaliphilus (strain CCUG 57479 / KCTC 22604 / LW1)</name>
    <dbReference type="NCBI Taxonomy" id="1189612"/>
    <lineage>
        <taxon>Bacteria</taxon>
        <taxon>Pseudomonadati</taxon>
        <taxon>Bacteroidota</taxon>
        <taxon>Cytophagia</taxon>
        <taxon>Cytophagales</taxon>
        <taxon>Cyclobacteriaceae</taxon>
    </lineage>
</organism>
<dbReference type="AlphaFoldDB" id="S2DJ97"/>
<dbReference type="InterPro" id="IPR000782">
    <property type="entry name" value="FAS1_domain"/>
</dbReference>
<comment type="caution">
    <text evidence="2">The sequence shown here is derived from an EMBL/GenBank/DDBJ whole genome shotgun (WGS) entry which is preliminary data.</text>
</comment>
<dbReference type="SUPFAM" id="SSF82153">
    <property type="entry name" value="FAS1 domain"/>
    <property type="match status" value="3"/>
</dbReference>
<dbReference type="Gene3D" id="2.30.180.10">
    <property type="entry name" value="FAS1 domain"/>
    <property type="match status" value="3"/>
</dbReference>
<sequence length="447" mass="49032">MPRYLFLSIFFISLIAFNSCNIEGSLPPENEVNIFATTEEIPELSIFREAVEISLLAEPLAELGPLTVFAPSNEAFENTFREFGVSNIRQIPPDALQGLLLYHIIIGRQLSKNLRSGSIQTFLPETSLELNVSGSSILINGEVSIIRRDIEAVNGMIHMVDAVIFPPSNTIMEALDSNGNTIMFQALIAAGLAELLSSEGPFTLFAPSNNAFERFLEDNLITGSELLESPELQDILRYHIVNGVLNSTGFNQGPVNSNLEISFYISEAVNGNLWLNGIAGFNSTNINADNGIIHVIDYVLTPPRENIVQFLSSSANNSEPEFRILIEAIQIAGLEDELSGDATDDLTLFAPTDAAFEGLFETLQVSGLNEIPVAELRNILLFHVHPNRLFSQGFREDEPLQTLVDDQEITVDIANMNVNDSGLIPEFLNTLTLNGVIHGIDTVMVPD</sequence>
<feature type="domain" description="FAS1" evidence="1">
    <location>
        <begin position="309"/>
        <end position="444"/>
    </location>
</feature>
<dbReference type="Proteomes" id="UP000006073">
    <property type="component" value="Unassembled WGS sequence"/>
</dbReference>
<dbReference type="eggNOG" id="COG2335">
    <property type="taxonomic scope" value="Bacteria"/>
</dbReference>
<evidence type="ECO:0000313" key="3">
    <source>
        <dbReference type="Proteomes" id="UP000006073"/>
    </source>
</evidence>
<evidence type="ECO:0000259" key="1">
    <source>
        <dbReference type="PROSITE" id="PS50213"/>
    </source>
</evidence>
<feature type="domain" description="FAS1" evidence="1">
    <location>
        <begin position="31"/>
        <end position="164"/>
    </location>
</feature>
<protein>
    <submittedName>
        <fullName evidence="2">Sensory subunit of low CO2-induced protein complex, putative</fullName>
    </submittedName>
</protein>
<dbReference type="GO" id="GO:0005615">
    <property type="term" value="C:extracellular space"/>
    <property type="evidence" value="ECO:0007669"/>
    <property type="project" value="TreeGrafter"/>
</dbReference>
<dbReference type="OrthoDB" id="1119934at2"/>
<dbReference type="InterPro" id="IPR050904">
    <property type="entry name" value="Adhesion/Biosynth-related"/>
</dbReference>
<feature type="domain" description="FAS1" evidence="1">
    <location>
        <begin position="168"/>
        <end position="300"/>
    </location>
</feature>
<dbReference type="Pfam" id="PF02469">
    <property type="entry name" value="Fasciclin"/>
    <property type="match status" value="3"/>
</dbReference>
<dbReference type="PANTHER" id="PTHR10900:SF77">
    <property type="entry name" value="FI19380P1"/>
    <property type="match status" value="1"/>
</dbReference>
<dbReference type="SMART" id="SM00554">
    <property type="entry name" value="FAS1"/>
    <property type="match status" value="3"/>
</dbReference>
<dbReference type="EMBL" id="ALWO02000052">
    <property type="protein sequence ID" value="EOZ92026.1"/>
    <property type="molecule type" value="Genomic_DNA"/>
</dbReference>
<dbReference type="PANTHER" id="PTHR10900">
    <property type="entry name" value="PERIOSTIN-RELATED"/>
    <property type="match status" value="1"/>
</dbReference>